<feature type="transmembrane region" description="Helical" evidence="2">
    <location>
        <begin position="24"/>
        <end position="44"/>
    </location>
</feature>
<dbReference type="SUPFAM" id="SSF82693">
    <property type="entry name" value="Multidrug efflux transporter AcrB pore domain, PN1, PN2, PC1 and PC2 subdomains"/>
    <property type="match status" value="2"/>
</dbReference>
<dbReference type="SUPFAM" id="SSF82866">
    <property type="entry name" value="Multidrug efflux transporter AcrB transmembrane domain"/>
    <property type="match status" value="2"/>
</dbReference>
<dbReference type="PANTHER" id="PTHR32063:SF0">
    <property type="entry name" value="SWARMING MOTILITY PROTEIN SWRC"/>
    <property type="match status" value="1"/>
</dbReference>
<protein>
    <submittedName>
        <fullName evidence="3">Hydrophobic/amphiphilic exporter-1, HAE1 family</fullName>
    </submittedName>
</protein>
<feature type="transmembrane region" description="Helical" evidence="2">
    <location>
        <begin position="1051"/>
        <end position="1073"/>
    </location>
</feature>
<feature type="transmembrane region" description="Helical" evidence="2">
    <location>
        <begin position="1101"/>
        <end position="1126"/>
    </location>
</feature>
<dbReference type="STRING" id="150121.SAMN06296010_0313"/>
<dbReference type="Gene3D" id="3.30.70.1320">
    <property type="entry name" value="Multidrug efflux transporter AcrB pore domain like"/>
    <property type="match status" value="1"/>
</dbReference>
<dbReference type="InterPro" id="IPR001036">
    <property type="entry name" value="Acrflvin-R"/>
</dbReference>
<feature type="transmembrane region" description="Helical" evidence="2">
    <location>
        <begin position="997"/>
        <end position="1019"/>
    </location>
</feature>
<dbReference type="GO" id="GO:0042910">
    <property type="term" value="F:xenobiotic transmembrane transporter activity"/>
    <property type="evidence" value="ECO:0007669"/>
    <property type="project" value="TreeGrafter"/>
</dbReference>
<evidence type="ECO:0000256" key="1">
    <source>
        <dbReference type="SAM" id="MobiDB-lite"/>
    </source>
</evidence>
<dbReference type="Pfam" id="PF00873">
    <property type="entry name" value="ACR_tran"/>
    <property type="match status" value="2"/>
</dbReference>
<sequence>MVWRFVPLTQERPLHMILLTRLSLANRAIVALLSLLIVGVGLWATSTMKQELLPAIAQPTAVVVVTKAGASPATLDKQVIVPLAQALEAVSGVDEVTSTTSNGSAQVTVTWAFGGDDSKIVADVDAATKTALASAPSGVTSTVIDGSTGDIPVLALGLTSDDTIETFAERVDSILVPAIKKVPGVRGVEVTGRTQERVLVTIDPAALVAFKIDQAAVGALLRTAGTVVPAGTSVDGEQSLAIEVGQENATLADIASMPIPALAGPVLLSQVATVELVPVDQSSLSRVDGRPSVGLTITKTPDANAVQVSHAVADVVAAQVADLGTASASHTIFDQSTIVEKSIHDLSVEGGLGLLFAILIILVFLLSPRATIITAISIPLSLLIAVIGLRLGGLSLNIFTLAALTVAVGRVVDDSIVVIENIVRRRGDTGLTPDGVRASVSQVAGAVTASTLTTVAVFLPVAFVGGIAGELFRPFAVTVAVALLASLIVSLTIVPVLAYWFLRKPKASAQGDEHAAPAPVAEHVEATTRLQRGYLPALAFALRRPVLMVVVAVLVFGGSLVGAGSLKTDLLGGFSDARAVQVQQKMPVTATLASSDAVAAGLEKSISSVSEVESYQTTVGMQGAPVRLDLVLRANADPESAMAAIRNAVEDQPRAEDITVEAQATQTTSSTIDVLVKGNNEVDLAAAATALSERLGKLDKVSAVTTDLAGDQPLLKVAVDQNAAAAQGFTTAEVGAAITAAVEGERLGTVSVDGVTRDLVLRSQQTDTTPAAIGALPLPVSAIQQQRAQKTATDSATQEQENAAAAARAEANRQAANQVSELVASRAKSVADVAALREQLASLIANPPPADPAPVTAGELAAVPYEQLVAQLSSAIDGAASGIDSLDEQIKTARKAIADGQVQQAETERLAQLQRDIENVRATPLLVSDLATVEVVNAPSTITRSNGERVVTVSVTPKAGDLGGATGEINAAVAAVDLPDGVSLGQGGAAEDQSESFMQLGLAMVIALALVYIVLVATFRSLLQPLLLLVSVPLAATGAIVGLLVTGTPLGIPALIGMLMLIGIVVTNAIVLIDLINEYRREGASIDDSVTHGARLRLRPIIMTACATVFALLPMALGLTGGGAFISKSLAIVVIGGLLSSTVLTLLVVPAIYVLQHRGAERRKARRDQKSERVTTDQIAILAGDATVGDETAGESGHARLTT</sequence>
<accession>A0A1X7IBZ7</accession>
<feature type="region of interest" description="Disordered" evidence="1">
    <location>
        <begin position="785"/>
        <end position="811"/>
    </location>
</feature>
<evidence type="ECO:0000313" key="4">
    <source>
        <dbReference type="Proteomes" id="UP000193244"/>
    </source>
</evidence>
<dbReference type="PANTHER" id="PTHR32063">
    <property type="match status" value="1"/>
</dbReference>
<gene>
    <name evidence="3" type="ORF">SAMN06296010_0313</name>
</gene>
<keyword evidence="2" id="KW-1133">Transmembrane helix</keyword>
<dbReference type="PRINTS" id="PR00702">
    <property type="entry name" value="ACRIFLAVINRP"/>
</dbReference>
<evidence type="ECO:0000313" key="3">
    <source>
        <dbReference type="EMBL" id="SMG11641.1"/>
    </source>
</evidence>
<feature type="compositionally biased region" description="Polar residues" evidence="1">
    <location>
        <begin position="785"/>
        <end position="797"/>
    </location>
</feature>
<dbReference type="Gene3D" id="1.20.1640.10">
    <property type="entry name" value="Multidrug efflux transporter AcrB transmembrane domain"/>
    <property type="match status" value="3"/>
</dbReference>
<dbReference type="InterPro" id="IPR027463">
    <property type="entry name" value="AcrB_DN_DC_subdom"/>
</dbReference>
<feature type="transmembrane region" description="Helical" evidence="2">
    <location>
        <begin position="1132"/>
        <end position="1155"/>
    </location>
</feature>
<feature type="compositionally biased region" description="Low complexity" evidence="1">
    <location>
        <begin position="798"/>
        <end position="811"/>
    </location>
</feature>
<evidence type="ECO:0000256" key="2">
    <source>
        <dbReference type="SAM" id="Phobius"/>
    </source>
</evidence>
<keyword evidence="2" id="KW-0472">Membrane</keyword>
<dbReference type="AlphaFoldDB" id="A0A1X7IBZ7"/>
<organism evidence="3 4">
    <name type="scientific">Agreia pratensis</name>
    <dbReference type="NCBI Taxonomy" id="150121"/>
    <lineage>
        <taxon>Bacteria</taxon>
        <taxon>Bacillati</taxon>
        <taxon>Actinomycetota</taxon>
        <taxon>Actinomycetes</taxon>
        <taxon>Micrococcales</taxon>
        <taxon>Microbacteriaceae</taxon>
        <taxon>Agreia</taxon>
    </lineage>
</organism>
<feature type="transmembrane region" description="Helical" evidence="2">
    <location>
        <begin position="546"/>
        <end position="566"/>
    </location>
</feature>
<dbReference type="EMBL" id="FXAY01000001">
    <property type="protein sequence ID" value="SMG11641.1"/>
    <property type="molecule type" value="Genomic_DNA"/>
</dbReference>
<dbReference type="SUPFAM" id="SSF82714">
    <property type="entry name" value="Multidrug efflux transporter AcrB TolC docking domain, DN and DC subdomains"/>
    <property type="match status" value="2"/>
</dbReference>
<dbReference type="Gene3D" id="3.30.70.1430">
    <property type="entry name" value="Multidrug efflux transporter AcrB pore domain"/>
    <property type="match status" value="2"/>
</dbReference>
<keyword evidence="2" id="KW-0812">Transmembrane</keyword>
<dbReference type="Gene3D" id="3.30.70.1440">
    <property type="entry name" value="Multidrug efflux transporter AcrB pore domain"/>
    <property type="match status" value="2"/>
</dbReference>
<feature type="transmembrane region" description="Helical" evidence="2">
    <location>
        <begin position="443"/>
        <end position="469"/>
    </location>
</feature>
<feature type="transmembrane region" description="Helical" evidence="2">
    <location>
        <begin position="1026"/>
        <end position="1045"/>
    </location>
</feature>
<feature type="transmembrane region" description="Helical" evidence="2">
    <location>
        <begin position="372"/>
        <end position="392"/>
    </location>
</feature>
<keyword evidence="4" id="KW-1185">Reference proteome</keyword>
<feature type="transmembrane region" description="Helical" evidence="2">
    <location>
        <begin position="475"/>
        <end position="502"/>
    </location>
</feature>
<dbReference type="GO" id="GO:0005886">
    <property type="term" value="C:plasma membrane"/>
    <property type="evidence" value="ECO:0007669"/>
    <property type="project" value="TreeGrafter"/>
</dbReference>
<dbReference type="Gene3D" id="3.30.2090.10">
    <property type="entry name" value="Multidrug efflux transporter AcrB TolC docking domain, DN and DC subdomains"/>
    <property type="match status" value="3"/>
</dbReference>
<dbReference type="Proteomes" id="UP000193244">
    <property type="component" value="Unassembled WGS sequence"/>
</dbReference>
<name>A0A1X7IBZ7_9MICO</name>
<proteinExistence type="predicted"/>
<feature type="transmembrane region" description="Helical" evidence="2">
    <location>
        <begin position="346"/>
        <end position="365"/>
    </location>
</feature>
<reference evidence="4" key="1">
    <citation type="submission" date="2017-04" db="EMBL/GenBank/DDBJ databases">
        <authorList>
            <person name="Varghese N."/>
            <person name="Submissions S."/>
        </authorList>
    </citation>
    <scope>NUCLEOTIDE SEQUENCE [LARGE SCALE GENOMIC DNA]</scope>
    <source>
        <strain evidence="4">VKM Ac-2510</strain>
    </source>
</reference>